<dbReference type="GO" id="GO:0006303">
    <property type="term" value="P:double-strand break repair via nonhomologous end joining"/>
    <property type="evidence" value="ECO:0007669"/>
    <property type="project" value="InterPro"/>
</dbReference>
<dbReference type="Proteomes" id="UP000504632">
    <property type="component" value="Chromosome 14"/>
</dbReference>
<dbReference type="GO" id="GO:0070419">
    <property type="term" value="C:nonhomologous end joining complex"/>
    <property type="evidence" value="ECO:0007669"/>
    <property type="project" value="TreeGrafter"/>
</dbReference>
<evidence type="ECO:0000256" key="1">
    <source>
        <dbReference type="SAM" id="MobiDB-lite"/>
    </source>
</evidence>
<dbReference type="GeneID" id="115827934"/>
<dbReference type="InterPro" id="IPR054134">
    <property type="entry name" value="PAXX_N"/>
</dbReference>
<protein>
    <submittedName>
        <fullName evidence="3">Protein PAXX</fullName>
    </submittedName>
</protein>
<proteinExistence type="predicted"/>
<dbReference type="CTD" id="286257"/>
<keyword evidence="2" id="KW-1185">Reference proteome</keyword>
<dbReference type="GO" id="GO:0005634">
    <property type="term" value="C:nucleus"/>
    <property type="evidence" value="ECO:0007669"/>
    <property type="project" value="TreeGrafter"/>
</dbReference>
<dbReference type="PANTHER" id="PTHR28586">
    <property type="entry name" value="PROTEIN PAXX"/>
    <property type="match status" value="1"/>
</dbReference>
<dbReference type="InParanoid" id="A0A6J2WTU3"/>
<name>A0A6J2WTU3_CHACN</name>
<accession>A0A6J2WTU3</accession>
<dbReference type="InterPro" id="IPR027873">
    <property type="entry name" value="PAXX"/>
</dbReference>
<evidence type="ECO:0000313" key="3">
    <source>
        <dbReference type="RefSeq" id="XP_030647690.1"/>
    </source>
</evidence>
<organism evidence="2 3">
    <name type="scientific">Chanos chanos</name>
    <name type="common">Milkfish</name>
    <name type="synonym">Mugil chanos</name>
    <dbReference type="NCBI Taxonomy" id="29144"/>
    <lineage>
        <taxon>Eukaryota</taxon>
        <taxon>Metazoa</taxon>
        <taxon>Chordata</taxon>
        <taxon>Craniata</taxon>
        <taxon>Vertebrata</taxon>
        <taxon>Euteleostomi</taxon>
        <taxon>Actinopterygii</taxon>
        <taxon>Neopterygii</taxon>
        <taxon>Teleostei</taxon>
        <taxon>Ostariophysi</taxon>
        <taxon>Gonorynchiformes</taxon>
        <taxon>Chanidae</taxon>
        <taxon>Chanos</taxon>
    </lineage>
</organism>
<dbReference type="CDD" id="cd22286">
    <property type="entry name" value="HD_PAXX_N"/>
    <property type="match status" value="1"/>
</dbReference>
<dbReference type="GO" id="GO:0035861">
    <property type="term" value="C:site of double-strand break"/>
    <property type="evidence" value="ECO:0007669"/>
    <property type="project" value="TreeGrafter"/>
</dbReference>
<dbReference type="PANTHER" id="PTHR28586:SF1">
    <property type="entry name" value="PROTEIN PAXX"/>
    <property type="match status" value="1"/>
</dbReference>
<dbReference type="GO" id="GO:0060090">
    <property type="term" value="F:molecular adaptor activity"/>
    <property type="evidence" value="ECO:0007669"/>
    <property type="project" value="TreeGrafter"/>
</dbReference>
<dbReference type="OrthoDB" id="5969703at2759"/>
<evidence type="ECO:0000313" key="2">
    <source>
        <dbReference type="Proteomes" id="UP000504632"/>
    </source>
</evidence>
<dbReference type="Pfam" id="PF15384">
    <property type="entry name" value="PAXX"/>
    <property type="match status" value="1"/>
</dbReference>
<sequence>MEQNASDSESVFCTFVDKNDHSKYLCFTQKKAGCMCVGLTNAEDVWKADLSEEAVAQLRKKFSLKSSEDFAKKLKSACDSGSAFVSLDKDSAVLQFGREPGEIHTALAKLGDSEAKAELKDVLFRIADRLRQQESQGVPPSFSPVKSPQKRNAEFEPRMQRQNTAAVVRKRLPGDSLINPGTRRKRPATGVAFDDENDGV</sequence>
<dbReference type="FunCoup" id="A0A6J2WTU3">
    <property type="interactions" value="559"/>
</dbReference>
<dbReference type="AlphaFoldDB" id="A0A6J2WTU3"/>
<dbReference type="RefSeq" id="XP_030647690.1">
    <property type="nucleotide sequence ID" value="XM_030791830.1"/>
</dbReference>
<reference evidence="3" key="1">
    <citation type="submission" date="2025-08" db="UniProtKB">
        <authorList>
            <consortium name="RefSeq"/>
        </authorList>
    </citation>
    <scope>IDENTIFICATION</scope>
</reference>
<gene>
    <name evidence="3" type="primary">paxx</name>
</gene>
<feature type="region of interest" description="Disordered" evidence="1">
    <location>
        <begin position="133"/>
        <end position="200"/>
    </location>
</feature>